<keyword evidence="2" id="KW-1185">Reference proteome</keyword>
<evidence type="ECO:0000313" key="1">
    <source>
        <dbReference type="EMBL" id="RTR28061.1"/>
    </source>
</evidence>
<sequence length="234" mass="25359">MAIYGDFADHAFSDVAKVLQRHTGTLFLQSALGGRSVELHLHRGEMRALFMDGFPVREAMRVQDVLRQLMNGATGTYEFEAMAPHELTAHFSLPLNQVLRSLVQDARIDESQLPHEATRFVTVQGAEELVGGLPVTLQSAWRHVSPLLTRGGNAAEVAQEAFISLEEARLMLFRLRAAGMVTPYRAAGVVPGGAAVAAGTQPHFQSQVAPAAAPEQVSPVRRFLNALRRLTGGA</sequence>
<organism evidence="1 2">
    <name type="scientific">Deinococcus radiophilus</name>
    <dbReference type="NCBI Taxonomy" id="32062"/>
    <lineage>
        <taxon>Bacteria</taxon>
        <taxon>Thermotogati</taxon>
        <taxon>Deinococcota</taxon>
        <taxon>Deinococci</taxon>
        <taxon>Deinococcales</taxon>
        <taxon>Deinococcaceae</taxon>
        <taxon>Deinococcus</taxon>
    </lineage>
</organism>
<dbReference type="RefSeq" id="WP_126351837.1">
    <property type="nucleotide sequence ID" value="NZ_CP086381.1"/>
</dbReference>
<name>A0A431VXU7_9DEIO</name>
<dbReference type="EMBL" id="RXPE01000008">
    <property type="protein sequence ID" value="RTR28061.1"/>
    <property type="molecule type" value="Genomic_DNA"/>
</dbReference>
<accession>A0A431VXU7</accession>
<comment type="caution">
    <text evidence="1">The sequence shown here is derived from an EMBL/GenBank/DDBJ whole genome shotgun (WGS) entry which is preliminary data.</text>
</comment>
<evidence type="ECO:0000313" key="2">
    <source>
        <dbReference type="Proteomes" id="UP000277766"/>
    </source>
</evidence>
<evidence type="ECO:0008006" key="3">
    <source>
        <dbReference type="Google" id="ProtNLM"/>
    </source>
</evidence>
<dbReference type="OrthoDB" id="62154at2"/>
<proteinExistence type="predicted"/>
<protein>
    <recommendedName>
        <fullName evidence="3">DUF4388 domain-containing protein</fullName>
    </recommendedName>
</protein>
<gene>
    <name evidence="1" type="ORF">EJ104_05560</name>
</gene>
<reference evidence="1 2" key="1">
    <citation type="submission" date="2018-12" db="EMBL/GenBank/DDBJ databases">
        <title>Deinococcus radiophilus ATCC 27603 genome sequencing and assembly.</title>
        <authorList>
            <person name="Maclea K.S."/>
            <person name="Maynard C.R."/>
        </authorList>
    </citation>
    <scope>NUCLEOTIDE SEQUENCE [LARGE SCALE GENOMIC DNA]</scope>
    <source>
        <strain evidence="1 2">ATCC 27603</strain>
    </source>
</reference>
<dbReference type="AlphaFoldDB" id="A0A431VXU7"/>
<dbReference type="Proteomes" id="UP000277766">
    <property type="component" value="Unassembled WGS sequence"/>
</dbReference>